<comment type="similarity">
    <text evidence="2 10">Belongs to the peptidase S11 family.</text>
</comment>
<evidence type="ECO:0000313" key="14">
    <source>
        <dbReference type="Proteomes" id="UP000192660"/>
    </source>
</evidence>
<dbReference type="PANTHER" id="PTHR21581">
    <property type="entry name" value="D-ALANYL-D-ALANINE CARBOXYPEPTIDASE"/>
    <property type="match status" value="1"/>
</dbReference>
<keyword evidence="13" id="KW-0645">Protease</keyword>
<evidence type="ECO:0000259" key="12">
    <source>
        <dbReference type="Pfam" id="PF00768"/>
    </source>
</evidence>
<feature type="active site" evidence="8">
    <location>
        <position position="119"/>
    </location>
</feature>
<dbReference type="Gene3D" id="3.40.710.10">
    <property type="entry name" value="DD-peptidase/beta-lactamase superfamily"/>
    <property type="match status" value="1"/>
</dbReference>
<dbReference type="InterPro" id="IPR001967">
    <property type="entry name" value="Peptidase_S11_N"/>
</dbReference>
<dbReference type="AlphaFoldDB" id="A0A1W1WLG9"/>
<dbReference type="GO" id="GO:0009252">
    <property type="term" value="P:peptidoglycan biosynthetic process"/>
    <property type="evidence" value="ECO:0007669"/>
    <property type="project" value="UniProtKB-KW"/>
</dbReference>
<keyword evidence="13" id="KW-0121">Carboxypeptidase</keyword>
<evidence type="ECO:0000256" key="5">
    <source>
        <dbReference type="ARBA" id="ARBA00022960"/>
    </source>
</evidence>
<keyword evidence="14" id="KW-1185">Reference proteome</keyword>
<comment type="function">
    <text evidence="1">Removes C-terminal D-alanyl residues from sugar-peptide cell wall precursors.</text>
</comment>
<dbReference type="SUPFAM" id="SSF69189">
    <property type="entry name" value="Penicillin-binding protein associated domain"/>
    <property type="match status" value="1"/>
</dbReference>
<feature type="signal peptide" evidence="11">
    <location>
        <begin position="1"/>
        <end position="26"/>
    </location>
</feature>
<keyword evidence="7" id="KW-0961">Cell wall biogenesis/degradation</keyword>
<proteinExistence type="inferred from homology"/>
<keyword evidence="4" id="KW-0378">Hydrolase</keyword>
<sequence length="412" mass="45221">MNTRRRIALALTSILGTFALSTSVYAASAPPTPPSLSAQGAILVDANTGQILYGRHIRQEFYPASITKIMTAYLAITHGWNKTVHVSVEAQNQPGSSCYLRAGQAYPMPRVVTAMMMVSGNDAAYAIAQTVGGSVPHFVQMMNQTAQRWHAPGIHFANPSGLPNPHHVVSALGMAIITEHAMANPIFRQIVATKVASLPPDPTPRIYYNQNRLLYTYPGAIGVKIGYTIEADETIVGAAQRHGVTLIEVLLKDTPAGLWPDAANLLNWGFQHFSLVHPIKAGAILGTVDIGHRPILVKSGANLNYLAYPGESIHPILHFVPNNHLASKPITRNELVGSVQISINGQDVGSLPLISLSTMAPYQKSFVWRWKWIESTLAVMILIKLLSRYRSRYRRRKTLRVNPWHLRGSDSR</sequence>
<evidence type="ECO:0000256" key="6">
    <source>
        <dbReference type="ARBA" id="ARBA00022984"/>
    </source>
</evidence>
<evidence type="ECO:0000256" key="7">
    <source>
        <dbReference type="ARBA" id="ARBA00023316"/>
    </source>
</evidence>
<dbReference type="GO" id="GO:0071555">
    <property type="term" value="P:cell wall organization"/>
    <property type="evidence" value="ECO:0007669"/>
    <property type="project" value="UniProtKB-KW"/>
</dbReference>
<evidence type="ECO:0000256" key="9">
    <source>
        <dbReference type="PIRSR" id="PIRSR618044-2"/>
    </source>
</evidence>
<dbReference type="Pfam" id="PF00768">
    <property type="entry name" value="Peptidase_S11"/>
    <property type="match status" value="1"/>
</dbReference>
<reference evidence="14" key="1">
    <citation type="submission" date="2017-04" db="EMBL/GenBank/DDBJ databases">
        <authorList>
            <person name="Varghese N."/>
            <person name="Submissions S."/>
        </authorList>
    </citation>
    <scope>NUCLEOTIDE SEQUENCE [LARGE SCALE GENOMIC DNA]</scope>
    <source>
        <strain evidence="14">DSM 9293</strain>
    </source>
</reference>
<evidence type="ECO:0000256" key="10">
    <source>
        <dbReference type="RuleBase" id="RU004016"/>
    </source>
</evidence>
<name>A0A1W1WLG9_SULTA</name>
<dbReference type="RefSeq" id="WP_242823960.1">
    <property type="nucleotide sequence ID" value="NZ_FWWY01000001.1"/>
</dbReference>
<dbReference type="SUPFAM" id="SSF56601">
    <property type="entry name" value="beta-lactamase/transpeptidase-like"/>
    <property type="match status" value="1"/>
</dbReference>
<gene>
    <name evidence="13" type="ORF">SAMN00768000_3207</name>
</gene>
<dbReference type="InterPro" id="IPR015956">
    <property type="entry name" value="Peniciliin-bd_prot_C_sf"/>
</dbReference>
<evidence type="ECO:0000256" key="11">
    <source>
        <dbReference type="SAM" id="SignalP"/>
    </source>
</evidence>
<dbReference type="InterPro" id="IPR012338">
    <property type="entry name" value="Beta-lactam/transpept-like"/>
</dbReference>
<keyword evidence="5" id="KW-0133">Cell shape</keyword>
<evidence type="ECO:0000256" key="2">
    <source>
        <dbReference type="ARBA" id="ARBA00007164"/>
    </source>
</evidence>
<dbReference type="STRING" id="28034.BFX07_06390"/>
<evidence type="ECO:0000256" key="8">
    <source>
        <dbReference type="PIRSR" id="PIRSR618044-1"/>
    </source>
</evidence>
<dbReference type="GO" id="GO:0008360">
    <property type="term" value="P:regulation of cell shape"/>
    <property type="evidence" value="ECO:0007669"/>
    <property type="project" value="UniProtKB-KW"/>
</dbReference>
<feature type="chain" id="PRO_5012348173" evidence="11">
    <location>
        <begin position="27"/>
        <end position="412"/>
    </location>
</feature>
<keyword evidence="3 11" id="KW-0732">Signal</keyword>
<dbReference type="EMBL" id="FWWY01000001">
    <property type="protein sequence ID" value="SMC07106.1"/>
    <property type="molecule type" value="Genomic_DNA"/>
</dbReference>
<dbReference type="PRINTS" id="PR00725">
    <property type="entry name" value="DADACBPTASE1"/>
</dbReference>
<protein>
    <submittedName>
        <fullName evidence="13">D-alanyl-D-alanine carboxypeptidase (Penicillin-binding protein 5/6)</fullName>
    </submittedName>
</protein>
<evidence type="ECO:0000313" key="13">
    <source>
        <dbReference type="EMBL" id="SMC07106.1"/>
    </source>
</evidence>
<dbReference type="PANTHER" id="PTHR21581:SF33">
    <property type="entry name" value="D-ALANYL-D-ALANINE CARBOXYPEPTIDASE DACB"/>
    <property type="match status" value="1"/>
</dbReference>
<dbReference type="GO" id="GO:0009002">
    <property type="term" value="F:serine-type D-Ala-D-Ala carboxypeptidase activity"/>
    <property type="evidence" value="ECO:0007669"/>
    <property type="project" value="InterPro"/>
</dbReference>
<dbReference type="GO" id="GO:0006508">
    <property type="term" value="P:proteolysis"/>
    <property type="evidence" value="ECO:0007669"/>
    <property type="project" value="InterPro"/>
</dbReference>
<keyword evidence="6" id="KW-0573">Peptidoglycan synthesis</keyword>
<feature type="domain" description="Peptidase S11 D-alanyl-D-alanine carboxypeptidase A N-terminal" evidence="12">
    <location>
        <begin position="32"/>
        <end position="252"/>
    </location>
</feature>
<evidence type="ECO:0000256" key="1">
    <source>
        <dbReference type="ARBA" id="ARBA00003217"/>
    </source>
</evidence>
<dbReference type="InterPro" id="IPR018044">
    <property type="entry name" value="Peptidase_S11"/>
</dbReference>
<evidence type="ECO:0000256" key="4">
    <source>
        <dbReference type="ARBA" id="ARBA00022801"/>
    </source>
</evidence>
<feature type="active site" description="Proton acceptor" evidence="8">
    <location>
        <position position="68"/>
    </location>
</feature>
<feature type="active site" description="Acyl-ester intermediate" evidence="8">
    <location>
        <position position="65"/>
    </location>
</feature>
<organism evidence="13 14">
    <name type="scientific">Sulfobacillus thermosulfidooxidans (strain DSM 9293 / VKM B-1269 / AT-1)</name>
    <dbReference type="NCBI Taxonomy" id="929705"/>
    <lineage>
        <taxon>Bacteria</taxon>
        <taxon>Bacillati</taxon>
        <taxon>Bacillota</taxon>
        <taxon>Clostridia</taxon>
        <taxon>Eubacteriales</taxon>
        <taxon>Clostridiales Family XVII. Incertae Sedis</taxon>
        <taxon>Sulfobacillus</taxon>
    </lineage>
</organism>
<feature type="binding site" evidence="9">
    <location>
        <position position="224"/>
    </location>
    <ligand>
        <name>substrate</name>
    </ligand>
</feature>
<evidence type="ECO:0000256" key="3">
    <source>
        <dbReference type="ARBA" id="ARBA00022729"/>
    </source>
</evidence>
<dbReference type="Proteomes" id="UP000192660">
    <property type="component" value="Unassembled WGS sequence"/>
</dbReference>
<accession>A0A1W1WLG9</accession>